<keyword evidence="2" id="KW-1185">Reference proteome</keyword>
<reference evidence="3" key="1">
    <citation type="submission" date="2025-08" db="UniProtKB">
        <authorList>
            <consortium name="RefSeq"/>
        </authorList>
    </citation>
    <scope>IDENTIFICATION</scope>
    <source>
        <strain evidence="3">14028-0561.14</strain>
        <tissue evidence="3">Whole fly</tissue>
    </source>
</reference>
<proteinExistence type="predicted"/>
<protein>
    <submittedName>
        <fullName evidence="3">Uncharacterized protein CG4951-like</fullName>
    </submittedName>
</protein>
<dbReference type="GeneID" id="138929235"/>
<accession>A0ABM4GPM6</accession>
<feature type="region of interest" description="Disordered" evidence="1">
    <location>
        <begin position="142"/>
        <end position="192"/>
    </location>
</feature>
<dbReference type="Proteomes" id="UP001652661">
    <property type="component" value="Chromosome X"/>
</dbReference>
<name>A0ABM4GPM6_DROKI</name>
<feature type="compositionally biased region" description="Basic and acidic residues" evidence="1">
    <location>
        <begin position="142"/>
        <end position="153"/>
    </location>
</feature>
<feature type="compositionally biased region" description="Basic residues" evidence="1">
    <location>
        <begin position="161"/>
        <end position="177"/>
    </location>
</feature>
<organism evidence="2 3">
    <name type="scientific">Drosophila kikkawai</name>
    <name type="common">Fruit fly</name>
    <dbReference type="NCBI Taxonomy" id="30033"/>
    <lineage>
        <taxon>Eukaryota</taxon>
        <taxon>Metazoa</taxon>
        <taxon>Ecdysozoa</taxon>
        <taxon>Arthropoda</taxon>
        <taxon>Hexapoda</taxon>
        <taxon>Insecta</taxon>
        <taxon>Pterygota</taxon>
        <taxon>Neoptera</taxon>
        <taxon>Endopterygota</taxon>
        <taxon>Diptera</taxon>
        <taxon>Brachycera</taxon>
        <taxon>Muscomorpha</taxon>
        <taxon>Ephydroidea</taxon>
        <taxon>Drosophilidae</taxon>
        <taxon>Drosophila</taxon>
        <taxon>Sophophora</taxon>
    </lineage>
</organism>
<dbReference type="RefSeq" id="XP_070144664.1">
    <property type="nucleotide sequence ID" value="XM_070288563.1"/>
</dbReference>
<sequence>MSLVSGTEIRWGGQEADMDTKADASPKPECQRGTLLRVTTREATNDHHWMNAYRWAKIETALWGLFENLAHWQDAKKLRGELLIDHISVRYEATEKPHPASKNLLAGAELGSEDLSLDLQLQYMAVKDTAIVSMQTTKRKLATEAESKADRHSGQSSGNGKTKKKPTPVKKLKKKKPAVTSSLAKAPNEKSLRPTPAVVLEVEQNDGARLDALQRLDSMLAISKPPEVQILLLENMSEADVLATFERYSSDFDKLFEERTNKAQTHSYVNICHMDIMDILNADIRDKMMKQLAESYSTKSNHTSLIINGLLPLWIVLLFMDTYKLSHDEAARVTSQLGNRDAQELEQQDEYE</sequence>
<evidence type="ECO:0000313" key="3">
    <source>
        <dbReference type="RefSeq" id="XP_070144664.1"/>
    </source>
</evidence>
<evidence type="ECO:0000313" key="2">
    <source>
        <dbReference type="Proteomes" id="UP001652661"/>
    </source>
</evidence>
<gene>
    <name evidence="3" type="primary">LOC138929235</name>
</gene>
<evidence type="ECO:0000256" key="1">
    <source>
        <dbReference type="SAM" id="MobiDB-lite"/>
    </source>
</evidence>